<dbReference type="NCBIfam" id="TIGR00431">
    <property type="entry name" value="TruB"/>
    <property type="match status" value="1"/>
</dbReference>
<evidence type="ECO:0000256" key="2">
    <source>
        <dbReference type="ARBA" id="ARBA00005642"/>
    </source>
</evidence>
<dbReference type="Proteomes" id="UP001565236">
    <property type="component" value="Unassembled WGS sequence"/>
</dbReference>
<dbReference type="Gene3D" id="3.30.2350.10">
    <property type="entry name" value="Pseudouridine synthase"/>
    <property type="match status" value="1"/>
</dbReference>
<dbReference type="CDD" id="cd02573">
    <property type="entry name" value="PseudoU_synth_EcTruB"/>
    <property type="match status" value="1"/>
</dbReference>
<reference evidence="8 9" key="1">
    <citation type="submission" date="2024-03" db="EMBL/GenBank/DDBJ databases">
        <title>Mouse gut bacterial collection (mGBC) of GemPharmatech.</title>
        <authorList>
            <person name="He Y."/>
            <person name="Dong L."/>
            <person name="Wu D."/>
            <person name="Gao X."/>
            <person name="Lin Z."/>
        </authorList>
    </citation>
    <scope>NUCLEOTIDE SEQUENCE [LARGE SCALE GENOMIC DNA]</scope>
    <source>
        <strain evidence="8 9">15-30</strain>
    </source>
</reference>
<feature type="domain" description="Pseudouridine synthase II N-terminal" evidence="6">
    <location>
        <begin position="23"/>
        <end position="179"/>
    </location>
</feature>
<keyword evidence="9" id="KW-1185">Reference proteome</keyword>
<dbReference type="PANTHER" id="PTHR13767">
    <property type="entry name" value="TRNA-PSEUDOURIDINE SYNTHASE"/>
    <property type="match status" value="1"/>
</dbReference>
<dbReference type="Pfam" id="PF16198">
    <property type="entry name" value="TruB_C_2"/>
    <property type="match status" value="1"/>
</dbReference>
<comment type="function">
    <text evidence="5">Responsible for synthesis of pseudouridine from uracil-55 in the psi GC loop of transfer RNAs.</text>
</comment>
<feature type="domain" description="tRNA pseudouridylate synthase B C-terminal" evidence="7">
    <location>
        <begin position="180"/>
        <end position="238"/>
    </location>
</feature>
<dbReference type="RefSeq" id="WP_369940142.1">
    <property type="nucleotide sequence ID" value="NZ_JBCLUF010000002.1"/>
</dbReference>
<dbReference type="InterPro" id="IPR032819">
    <property type="entry name" value="TruB_C"/>
</dbReference>
<gene>
    <name evidence="5 8" type="primary">truB</name>
    <name evidence="8" type="ORF">AALT52_00965</name>
</gene>
<dbReference type="Pfam" id="PF01509">
    <property type="entry name" value="TruB_N"/>
    <property type="match status" value="1"/>
</dbReference>
<evidence type="ECO:0000259" key="6">
    <source>
        <dbReference type="Pfam" id="PF01509"/>
    </source>
</evidence>
<sequence length="304" mass="34087">MDGILPLNKDRGMTSHDAVVKCRKLFRTRKIGHSGTLDPNVDGVLPICIGKGTKVVNYLMESGKVYTGQIILGFATETEDLDGKVVTTKEIEKPFSDEEIKQAMERLTGEIIQVPPMYSAVKVNGKRLYEYARNNEAVKRPERKIRVDYFKQVKASIYDPLKKQQTLFFEVGCGKGTYVRTLAFDLGKILGVPAVMSDLTRLKSGGFTLAESVTLSELEVAVKSDGLEKYVAPIQTALASYPQYELSDKQWQLVKNGGFLAPKYLKNINTASKVVLNYAGKVRALYYYDKTKKLFRAEQMIDLE</sequence>
<evidence type="ECO:0000313" key="9">
    <source>
        <dbReference type="Proteomes" id="UP001565236"/>
    </source>
</evidence>
<comment type="catalytic activity">
    <reaction evidence="1 5">
        <text>uridine(55) in tRNA = pseudouridine(55) in tRNA</text>
        <dbReference type="Rhea" id="RHEA:42532"/>
        <dbReference type="Rhea" id="RHEA-COMP:10101"/>
        <dbReference type="Rhea" id="RHEA-COMP:10102"/>
        <dbReference type="ChEBI" id="CHEBI:65314"/>
        <dbReference type="ChEBI" id="CHEBI:65315"/>
        <dbReference type="EC" id="5.4.99.25"/>
    </reaction>
</comment>
<comment type="similarity">
    <text evidence="2 5">Belongs to the pseudouridine synthase TruB family. Type 1 subfamily.</text>
</comment>
<evidence type="ECO:0000313" key="8">
    <source>
        <dbReference type="EMBL" id="MEY8661468.1"/>
    </source>
</evidence>
<proteinExistence type="inferred from homology"/>
<evidence type="ECO:0000256" key="3">
    <source>
        <dbReference type="ARBA" id="ARBA00022694"/>
    </source>
</evidence>
<dbReference type="GO" id="GO:0160148">
    <property type="term" value="F:tRNA pseudouridine(55) synthase activity"/>
    <property type="evidence" value="ECO:0007669"/>
    <property type="project" value="UniProtKB-EC"/>
</dbReference>
<evidence type="ECO:0000256" key="5">
    <source>
        <dbReference type="HAMAP-Rule" id="MF_01080"/>
    </source>
</evidence>
<dbReference type="PANTHER" id="PTHR13767:SF2">
    <property type="entry name" value="PSEUDOURIDYLATE SYNTHASE TRUB1"/>
    <property type="match status" value="1"/>
</dbReference>
<comment type="caution">
    <text evidence="8">The sequence shown here is derived from an EMBL/GenBank/DDBJ whole genome shotgun (WGS) entry which is preliminary data.</text>
</comment>
<feature type="active site" description="Nucleophile" evidence="5">
    <location>
        <position position="38"/>
    </location>
</feature>
<evidence type="ECO:0000259" key="7">
    <source>
        <dbReference type="Pfam" id="PF16198"/>
    </source>
</evidence>
<keyword evidence="4 5" id="KW-0413">Isomerase</keyword>
<evidence type="ECO:0000256" key="1">
    <source>
        <dbReference type="ARBA" id="ARBA00000385"/>
    </source>
</evidence>
<dbReference type="InterPro" id="IPR002501">
    <property type="entry name" value="PsdUridine_synth_N"/>
</dbReference>
<dbReference type="EC" id="5.4.99.25" evidence="5"/>
<dbReference type="InterPro" id="IPR014780">
    <property type="entry name" value="tRNA_psdUridine_synth_TruB"/>
</dbReference>
<keyword evidence="3 5" id="KW-0819">tRNA processing</keyword>
<dbReference type="HAMAP" id="MF_01080">
    <property type="entry name" value="TruB_bact"/>
    <property type="match status" value="1"/>
</dbReference>
<dbReference type="InterPro" id="IPR020103">
    <property type="entry name" value="PsdUridine_synth_cat_dom_sf"/>
</dbReference>
<dbReference type="EMBL" id="JBCLUF010000002">
    <property type="protein sequence ID" value="MEY8661468.1"/>
    <property type="molecule type" value="Genomic_DNA"/>
</dbReference>
<protein>
    <recommendedName>
        <fullName evidence="5">tRNA pseudouridine synthase B</fullName>
        <ecNumber evidence="5">5.4.99.25</ecNumber>
    </recommendedName>
    <alternativeName>
        <fullName evidence="5">tRNA pseudouridine(55) synthase</fullName>
        <shortName evidence="5">Psi55 synthase</shortName>
    </alternativeName>
    <alternativeName>
        <fullName evidence="5">tRNA pseudouridylate synthase</fullName>
    </alternativeName>
    <alternativeName>
        <fullName evidence="5">tRNA-uridine isomerase</fullName>
    </alternativeName>
</protein>
<evidence type="ECO:0000256" key="4">
    <source>
        <dbReference type="ARBA" id="ARBA00023235"/>
    </source>
</evidence>
<name>A0ABV4DNM2_9LACO</name>
<accession>A0ABV4DNM2</accession>
<organism evidence="8 9">
    <name type="scientific">Ligilactobacillus faecis</name>
    <dbReference type="NCBI Taxonomy" id="762833"/>
    <lineage>
        <taxon>Bacteria</taxon>
        <taxon>Bacillati</taxon>
        <taxon>Bacillota</taxon>
        <taxon>Bacilli</taxon>
        <taxon>Lactobacillales</taxon>
        <taxon>Lactobacillaceae</taxon>
        <taxon>Ligilactobacillus</taxon>
    </lineage>
</organism>
<dbReference type="SUPFAM" id="SSF55120">
    <property type="entry name" value="Pseudouridine synthase"/>
    <property type="match status" value="1"/>
</dbReference>